<feature type="compositionally biased region" description="Basic and acidic residues" evidence="1">
    <location>
        <begin position="314"/>
        <end position="328"/>
    </location>
</feature>
<reference evidence="2" key="2">
    <citation type="submission" date="2022-01" db="EMBL/GenBank/DDBJ databases">
        <authorList>
            <person name="Yamashiro T."/>
            <person name="Shiraishi A."/>
            <person name="Satake H."/>
            <person name="Nakayama K."/>
        </authorList>
    </citation>
    <scope>NUCLEOTIDE SEQUENCE</scope>
</reference>
<feature type="region of interest" description="Disordered" evidence="1">
    <location>
        <begin position="136"/>
        <end position="163"/>
    </location>
</feature>
<dbReference type="InterPro" id="IPR043502">
    <property type="entry name" value="DNA/RNA_pol_sf"/>
</dbReference>
<dbReference type="PANTHER" id="PTHR33067">
    <property type="entry name" value="RNA-DIRECTED DNA POLYMERASE-RELATED"/>
    <property type="match status" value="1"/>
</dbReference>
<evidence type="ECO:0000313" key="2">
    <source>
        <dbReference type="EMBL" id="GJT42348.1"/>
    </source>
</evidence>
<dbReference type="Gene3D" id="3.10.10.10">
    <property type="entry name" value="HIV Type 1 Reverse Transcriptase, subunit A, domain 1"/>
    <property type="match status" value="1"/>
</dbReference>
<keyword evidence="3" id="KW-1185">Reference proteome</keyword>
<proteinExistence type="predicted"/>
<feature type="compositionally biased region" description="Pro residues" evidence="1">
    <location>
        <begin position="329"/>
        <end position="339"/>
    </location>
</feature>
<feature type="region of interest" description="Disordered" evidence="1">
    <location>
        <begin position="1"/>
        <end position="25"/>
    </location>
</feature>
<dbReference type="SUPFAM" id="SSF56672">
    <property type="entry name" value="DNA/RNA polymerases"/>
    <property type="match status" value="1"/>
</dbReference>
<name>A0ABQ5DUS5_9ASTR</name>
<reference evidence="2" key="1">
    <citation type="journal article" date="2022" name="Int. J. Mol. Sci.">
        <title>Draft Genome of Tanacetum Coccineum: Genomic Comparison of Closely Related Tanacetum-Family Plants.</title>
        <authorList>
            <person name="Yamashiro T."/>
            <person name="Shiraishi A."/>
            <person name="Nakayama K."/>
            <person name="Satake H."/>
        </authorList>
    </citation>
    <scope>NUCLEOTIDE SEQUENCE</scope>
</reference>
<dbReference type="PANTHER" id="PTHR33067:SF35">
    <property type="entry name" value="ASPARTIC PEPTIDASE DDI1-TYPE DOMAIN-CONTAINING PROTEIN"/>
    <property type="match status" value="1"/>
</dbReference>
<accession>A0ABQ5DUS5</accession>
<evidence type="ECO:0000313" key="3">
    <source>
        <dbReference type="Proteomes" id="UP001151760"/>
    </source>
</evidence>
<evidence type="ECO:0000256" key="1">
    <source>
        <dbReference type="SAM" id="MobiDB-lite"/>
    </source>
</evidence>
<feature type="compositionally biased region" description="Polar residues" evidence="1">
    <location>
        <begin position="1"/>
        <end position="16"/>
    </location>
</feature>
<sequence length="750" mass="84697">MRTCSSSNLIVESSTIPKRRNRRRSKQIVEPELRTIVETPVATMADTRTMSELLQAPTGGYEDVIVIPAILAENFELKHDVTALTEIIKELVLMNKATQQATVKAIEETCVTCGGPHPYYECLAADGNTFNSSAATGTYNQGGQGYRPQGETNYRASNQMRPPDFPQPNVQNNQNQYNQNQGYIQNRGNNFNQGNQNYQAPFNQTQVGPSNDFSNYMKTNDVNMRGMQNQISNMKTEFKNEIQTTMRNQSNELNNDLKNMMSSFFQMNSPSGSGSLPSNTVANSRGDLKAITTRSGVSYDGPTIPPTSSPLPKELPREPEATKDKPEVAPKPNPKPSIPYPLRLNDQKLREKANNQMLKFLQIFQRLHFDLSFVDALLHMPKFASTFKSLLSNKEKLFELAYTPLNENCSAVLLKKLPEKLGDPDKFLIPCDFSELVECLALADLGASINLMPLSVWKNYRSQLTLRVNDEAITFKVGHTSRYPRNYYDESVNQINVIDVACEEYAQEVLRFLDSSTSGNPTPSDPIISSSSPSFTPFEGGDFILEEMETFLHTPDTPSNLDDDYYDTEGDILYLEKLLNEYPSQNLSSMKNEDLKQVDVTMTKPSIEEPPELELKDLPPNLEYSFLEGTDKLPVIISKELKDEEKAALLKVLKSHKWAIAWKISDIKGIYPRFCTHKILMEDDFKPAVQHQRRVNPKIHEVIKKEVIKLLDARLIYPISDSPWVSPVHYVTKKGGMSIIENEDNELIPT</sequence>
<protein>
    <recommendedName>
        <fullName evidence="4">Reverse transcriptase domain-containing protein</fullName>
    </recommendedName>
</protein>
<organism evidence="2 3">
    <name type="scientific">Tanacetum coccineum</name>
    <dbReference type="NCBI Taxonomy" id="301880"/>
    <lineage>
        <taxon>Eukaryota</taxon>
        <taxon>Viridiplantae</taxon>
        <taxon>Streptophyta</taxon>
        <taxon>Embryophyta</taxon>
        <taxon>Tracheophyta</taxon>
        <taxon>Spermatophyta</taxon>
        <taxon>Magnoliopsida</taxon>
        <taxon>eudicotyledons</taxon>
        <taxon>Gunneridae</taxon>
        <taxon>Pentapetalae</taxon>
        <taxon>asterids</taxon>
        <taxon>campanulids</taxon>
        <taxon>Asterales</taxon>
        <taxon>Asteraceae</taxon>
        <taxon>Asteroideae</taxon>
        <taxon>Anthemideae</taxon>
        <taxon>Anthemidinae</taxon>
        <taxon>Tanacetum</taxon>
    </lineage>
</organism>
<dbReference type="EMBL" id="BQNB010015638">
    <property type="protein sequence ID" value="GJT42348.1"/>
    <property type="molecule type" value="Genomic_DNA"/>
</dbReference>
<feature type="region of interest" description="Disordered" evidence="1">
    <location>
        <begin position="292"/>
        <end position="342"/>
    </location>
</feature>
<comment type="caution">
    <text evidence="2">The sequence shown here is derived from an EMBL/GenBank/DDBJ whole genome shotgun (WGS) entry which is preliminary data.</text>
</comment>
<evidence type="ECO:0008006" key="4">
    <source>
        <dbReference type="Google" id="ProtNLM"/>
    </source>
</evidence>
<feature type="compositionally biased region" description="Polar residues" evidence="1">
    <location>
        <begin position="150"/>
        <end position="160"/>
    </location>
</feature>
<gene>
    <name evidence="2" type="ORF">Tco_0951063</name>
</gene>
<dbReference type="Proteomes" id="UP001151760">
    <property type="component" value="Unassembled WGS sequence"/>
</dbReference>